<dbReference type="InterPro" id="IPR019301">
    <property type="entry name" value="Flagellar_prot_FlgJ_N"/>
</dbReference>
<dbReference type="Proteomes" id="UP000549457">
    <property type="component" value="Unassembled WGS sequence"/>
</dbReference>
<evidence type="ECO:0000256" key="1">
    <source>
        <dbReference type="SAM" id="MobiDB-lite"/>
    </source>
</evidence>
<gene>
    <name evidence="3" type="ORF">HNP73_002450</name>
</gene>
<dbReference type="RefSeq" id="WP_184149446.1">
    <property type="nucleotide sequence ID" value="NZ_JACHFM010000002.1"/>
</dbReference>
<evidence type="ECO:0000259" key="2">
    <source>
        <dbReference type="Pfam" id="PF10135"/>
    </source>
</evidence>
<feature type="region of interest" description="Disordered" evidence="1">
    <location>
        <begin position="1"/>
        <end position="31"/>
    </location>
</feature>
<dbReference type="AlphaFoldDB" id="A0A840SNC3"/>
<organism evidence="3 4">
    <name type="scientific">Amaricoccus macauensis</name>
    <dbReference type="NCBI Taxonomy" id="57001"/>
    <lineage>
        <taxon>Bacteria</taxon>
        <taxon>Pseudomonadati</taxon>
        <taxon>Pseudomonadota</taxon>
        <taxon>Alphaproteobacteria</taxon>
        <taxon>Rhodobacterales</taxon>
        <taxon>Paracoccaceae</taxon>
        <taxon>Amaricoccus</taxon>
    </lineage>
</organism>
<proteinExistence type="predicted"/>
<protein>
    <submittedName>
        <fullName evidence="3">Rod binding domain-containing protein</fullName>
    </submittedName>
</protein>
<evidence type="ECO:0000313" key="4">
    <source>
        <dbReference type="Proteomes" id="UP000549457"/>
    </source>
</evidence>
<comment type="caution">
    <text evidence="3">The sequence shown here is derived from an EMBL/GenBank/DDBJ whole genome shotgun (WGS) entry which is preliminary data.</text>
</comment>
<evidence type="ECO:0000313" key="3">
    <source>
        <dbReference type="EMBL" id="MBB5222514.1"/>
    </source>
</evidence>
<reference evidence="3 4" key="1">
    <citation type="submission" date="2020-08" db="EMBL/GenBank/DDBJ databases">
        <title>Genomic Encyclopedia of Type Strains, Phase IV (KMG-IV): sequencing the most valuable type-strain genomes for metagenomic binning, comparative biology and taxonomic classification.</title>
        <authorList>
            <person name="Goeker M."/>
        </authorList>
    </citation>
    <scope>NUCLEOTIDE SEQUENCE [LARGE SCALE GENOMIC DNA]</scope>
    <source>
        <strain evidence="3 4">DSM 101730</strain>
    </source>
</reference>
<sequence>MQISPLPALGMRQPPGGTARAAPDTARAAPDAARDAAAHKVAEGFEASFLAEMLKYTGLNARSESFGGGVGEEAFGSLLTEEYAKLLAARGGIGLAERIFDVIKHRESGT</sequence>
<dbReference type="EMBL" id="JACHFM010000002">
    <property type="protein sequence ID" value="MBB5222514.1"/>
    <property type="molecule type" value="Genomic_DNA"/>
</dbReference>
<accession>A0A840SNC3</accession>
<keyword evidence="4" id="KW-1185">Reference proteome</keyword>
<feature type="compositionally biased region" description="Low complexity" evidence="1">
    <location>
        <begin position="18"/>
        <end position="31"/>
    </location>
</feature>
<feature type="domain" description="Flagellar protein FlgJ N-terminal" evidence="2">
    <location>
        <begin position="63"/>
        <end position="100"/>
    </location>
</feature>
<dbReference type="Pfam" id="PF10135">
    <property type="entry name" value="Rod-binding"/>
    <property type="match status" value="1"/>
</dbReference>
<name>A0A840SNC3_9RHOB</name>